<dbReference type="Pfam" id="PF04616">
    <property type="entry name" value="Glyco_hydro_43"/>
    <property type="match status" value="1"/>
</dbReference>
<sequence>MNSALYLFTDFGMFFRKLHTPAIFFASLVHGYANPGSCSGACNVHDPSLIQRSSDNVYFRFSTGNKISYASASSIAGPWTVVGSMLPSGSSIDLAGNTDLWAPDAQIVNGVYHVYYSVSTFGSQNSAIGLATSSTMNLNSWTDHGSTGIASSSSKAYNAIDPNLINADGTYYMNFGSFWHDLYQAPMNSAATKVSSSSYNIAYDPSGSHAQEGAYMYKYGSYYYLFYSSGTCCGYDTSRPAAGEEYKIKVCRSTSATGNFVDKAGTACTNGGGTIVLESHGTVYGPGGQGVFTDPTLGPVLYYHYVDTTVGYADSQKLFGWNKINFSSGWPVV</sequence>
<dbReference type="InterPro" id="IPR050727">
    <property type="entry name" value="GH43_arabinanases"/>
</dbReference>
<reference evidence="11 12" key="1">
    <citation type="journal article" date="2023" name="IMA Fungus">
        <title>Comparative genomic study of the Penicillium genus elucidates a diverse pangenome and 15 lateral gene transfer events.</title>
        <authorList>
            <person name="Petersen C."/>
            <person name="Sorensen T."/>
            <person name="Nielsen M.R."/>
            <person name="Sondergaard T.E."/>
            <person name="Sorensen J.L."/>
            <person name="Fitzpatrick D.A."/>
            <person name="Frisvad J.C."/>
            <person name="Nielsen K.L."/>
        </authorList>
    </citation>
    <scope>NUCLEOTIDE SEQUENCE [LARGE SCALE GENOMIC DNA]</scope>
    <source>
        <strain evidence="11 12">IBT 29057</strain>
    </source>
</reference>
<keyword evidence="7 8" id="KW-0326">Glycosidase</keyword>
<evidence type="ECO:0000256" key="4">
    <source>
        <dbReference type="ARBA" id="ARBA00012586"/>
    </source>
</evidence>
<gene>
    <name evidence="11" type="ORF">N7450_009391</name>
</gene>
<evidence type="ECO:0000313" key="12">
    <source>
        <dbReference type="Proteomes" id="UP001216150"/>
    </source>
</evidence>
<dbReference type="PIRSF" id="PIRSF026534">
    <property type="entry name" value="Endo_alpha-L-arabinosidase"/>
    <property type="match status" value="1"/>
</dbReference>
<organism evidence="11 12">
    <name type="scientific">Penicillium hetheringtonii</name>
    <dbReference type="NCBI Taxonomy" id="911720"/>
    <lineage>
        <taxon>Eukaryota</taxon>
        <taxon>Fungi</taxon>
        <taxon>Dikarya</taxon>
        <taxon>Ascomycota</taxon>
        <taxon>Pezizomycotina</taxon>
        <taxon>Eurotiomycetes</taxon>
        <taxon>Eurotiomycetidae</taxon>
        <taxon>Eurotiales</taxon>
        <taxon>Aspergillaceae</taxon>
        <taxon>Penicillium</taxon>
    </lineage>
</organism>
<evidence type="ECO:0000256" key="5">
    <source>
        <dbReference type="ARBA" id="ARBA00022729"/>
    </source>
</evidence>
<dbReference type="GO" id="GO:0046558">
    <property type="term" value="F:arabinan endo-1,5-alpha-L-arabinosidase activity"/>
    <property type="evidence" value="ECO:0007669"/>
    <property type="project" value="UniProtKB-EC"/>
</dbReference>
<evidence type="ECO:0000256" key="3">
    <source>
        <dbReference type="ARBA" id="ARBA00009865"/>
    </source>
</evidence>
<dbReference type="PANTHER" id="PTHR43301">
    <property type="entry name" value="ARABINAN ENDO-1,5-ALPHA-L-ARABINOSIDASE"/>
    <property type="match status" value="1"/>
</dbReference>
<comment type="similarity">
    <text evidence="3 8">Belongs to the glycosyl hydrolase 43 family.</text>
</comment>
<dbReference type="Proteomes" id="UP001216150">
    <property type="component" value="Unassembled WGS sequence"/>
</dbReference>
<evidence type="ECO:0000313" key="11">
    <source>
        <dbReference type="EMBL" id="KAJ5572407.1"/>
    </source>
</evidence>
<evidence type="ECO:0000256" key="2">
    <source>
        <dbReference type="ARBA" id="ARBA00004834"/>
    </source>
</evidence>
<evidence type="ECO:0000256" key="6">
    <source>
        <dbReference type="ARBA" id="ARBA00022801"/>
    </source>
</evidence>
<keyword evidence="5" id="KW-0732">Signal</keyword>
<proteinExistence type="inferred from homology"/>
<dbReference type="CDD" id="cd18831">
    <property type="entry name" value="GH43_AnAbnA-like"/>
    <property type="match status" value="1"/>
</dbReference>
<evidence type="ECO:0000256" key="10">
    <source>
        <dbReference type="PIRSR" id="PIRSR606710-2"/>
    </source>
</evidence>
<evidence type="ECO:0000256" key="1">
    <source>
        <dbReference type="ARBA" id="ARBA00000375"/>
    </source>
</evidence>
<name>A0AAD6GLD8_9EURO</name>
<evidence type="ECO:0000256" key="7">
    <source>
        <dbReference type="ARBA" id="ARBA00023295"/>
    </source>
</evidence>
<dbReference type="FunFam" id="2.115.10.20:FF:000005">
    <property type="entry name" value="Arabinan endo-1,5-alpha-L-arabinosidase"/>
    <property type="match status" value="1"/>
</dbReference>
<protein>
    <recommendedName>
        <fullName evidence="4 8">Arabinan endo-1,5-alpha-L-arabinosidase</fullName>
        <ecNumber evidence="4 8">3.2.1.99</ecNumber>
    </recommendedName>
</protein>
<evidence type="ECO:0000256" key="8">
    <source>
        <dbReference type="PIRNR" id="PIRNR026534"/>
    </source>
</evidence>
<comment type="caution">
    <text evidence="11">The sequence shown here is derived from an EMBL/GenBank/DDBJ whole genome shotgun (WGS) entry which is preliminary data.</text>
</comment>
<accession>A0AAD6GLD8</accession>
<comment type="catalytic activity">
    <reaction evidence="1 8">
        <text>Endohydrolysis of (1-&gt;5)-alpha-arabinofuranosidic linkages in (1-&gt;5)-arabinans.</text>
        <dbReference type="EC" id="3.2.1.99"/>
    </reaction>
</comment>
<dbReference type="GO" id="GO:0000272">
    <property type="term" value="P:polysaccharide catabolic process"/>
    <property type="evidence" value="ECO:0007669"/>
    <property type="project" value="UniProtKB-ARBA"/>
</dbReference>
<dbReference type="InterPro" id="IPR006710">
    <property type="entry name" value="Glyco_hydro_43"/>
</dbReference>
<feature type="active site" description="Proton acceptor" evidence="9">
    <location>
        <position position="46"/>
    </location>
</feature>
<dbReference type="InterPro" id="IPR016840">
    <property type="entry name" value="Glyco_hydro_43_endo_a_Ara-ase"/>
</dbReference>
<dbReference type="PANTHER" id="PTHR43301:SF3">
    <property type="entry name" value="ARABINAN ENDO-1,5-ALPHA-L-ARABINOSIDASE A-RELATED"/>
    <property type="match status" value="1"/>
</dbReference>
<feature type="site" description="Important for catalytic activity, responsible for pKa modulation of the active site Glu and correct orientation of both the proton donor and substrate" evidence="10">
    <location>
        <position position="161"/>
    </location>
</feature>
<dbReference type="AlphaFoldDB" id="A0AAD6GLD8"/>
<dbReference type="SUPFAM" id="SSF75005">
    <property type="entry name" value="Arabinanase/levansucrase/invertase"/>
    <property type="match status" value="1"/>
</dbReference>
<feature type="active site" description="Proton donor" evidence="9">
    <location>
        <position position="212"/>
    </location>
</feature>
<dbReference type="EC" id="3.2.1.99" evidence="4 8"/>
<keyword evidence="6 8" id="KW-0378">Hydrolase</keyword>
<dbReference type="Gene3D" id="2.115.10.20">
    <property type="entry name" value="Glycosyl hydrolase domain, family 43"/>
    <property type="match status" value="1"/>
</dbReference>
<keyword evidence="12" id="KW-1185">Reference proteome</keyword>
<comment type="pathway">
    <text evidence="2 8">Glycan metabolism; L-arabinan degradation.</text>
</comment>
<evidence type="ECO:0000256" key="9">
    <source>
        <dbReference type="PIRSR" id="PIRSR606710-1"/>
    </source>
</evidence>
<dbReference type="InterPro" id="IPR023296">
    <property type="entry name" value="Glyco_hydro_beta-prop_sf"/>
</dbReference>
<dbReference type="EMBL" id="JAQJAC010000009">
    <property type="protein sequence ID" value="KAJ5572407.1"/>
    <property type="molecule type" value="Genomic_DNA"/>
</dbReference>